<dbReference type="Proteomes" id="UP000837857">
    <property type="component" value="Chromosome 7"/>
</dbReference>
<reference evidence="2" key="1">
    <citation type="submission" date="2022-03" db="EMBL/GenBank/DDBJ databases">
        <authorList>
            <person name="Martin H S."/>
        </authorList>
    </citation>
    <scope>NUCLEOTIDE SEQUENCE</scope>
</reference>
<evidence type="ECO:0000313" key="2">
    <source>
        <dbReference type="EMBL" id="CAH2073021.1"/>
    </source>
</evidence>
<accession>A0ABN8J369</accession>
<sequence>MADKSEDVRYVATSKQGLNREGEGVSIDWVPRIAILGTGYYVVGAPGLVILIRQFRQRPSLMGPAQRHKAGAI</sequence>
<keyword evidence="3" id="KW-1185">Reference proteome</keyword>
<keyword evidence="1" id="KW-0812">Transmembrane</keyword>
<feature type="non-terminal residue" evidence="2">
    <location>
        <position position="73"/>
    </location>
</feature>
<feature type="transmembrane region" description="Helical" evidence="1">
    <location>
        <begin position="29"/>
        <end position="52"/>
    </location>
</feature>
<proteinExistence type="predicted"/>
<keyword evidence="1" id="KW-1133">Transmembrane helix</keyword>
<name>A0ABN8J369_9NEOP</name>
<protein>
    <submittedName>
        <fullName evidence="2">Uncharacterized protein</fullName>
    </submittedName>
</protein>
<organism evidence="2 3">
    <name type="scientific">Iphiclides podalirius</name>
    <name type="common">scarce swallowtail</name>
    <dbReference type="NCBI Taxonomy" id="110791"/>
    <lineage>
        <taxon>Eukaryota</taxon>
        <taxon>Metazoa</taxon>
        <taxon>Ecdysozoa</taxon>
        <taxon>Arthropoda</taxon>
        <taxon>Hexapoda</taxon>
        <taxon>Insecta</taxon>
        <taxon>Pterygota</taxon>
        <taxon>Neoptera</taxon>
        <taxon>Endopterygota</taxon>
        <taxon>Lepidoptera</taxon>
        <taxon>Glossata</taxon>
        <taxon>Ditrysia</taxon>
        <taxon>Papilionoidea</taxon>
        <taxon>Papilionidae</taxon>
        <taxon>Papilioninae</taxon>
        <taxon>Iphiclides</taxon>
    </lineage>
</organism>
<evidence type="ECO:0000313" key="3">
    <source>
        <dbReference type="Proteomes" id="UP000837857"/>
    </source>
</evidence>
<gene>
    <name evidence="2" type="ORF">IPOD504_LOCUS15446</name>
</gene>
<evidence type="ECO:0000256" key="1">
    <source>
        <dbReference type="SAM" id="Phobius"/>
    </source>
</evidence>
<dbReference type="EMBL" id="OW152819">
    <property type="protein sequence ID" value="CAH2073021.1"/>
    <property type="molecule type" value="Genomic_DNA"/>
</dbReference>
<keyword evidence="1" id="KW-0472">Membrane</keyword>